<sequence>MTALMIILAVIALILLAEMTGITVILKADGDMTCTLKILFFRLRLFPKKEKKPKLRNFRIKNFRRMRLREEKKQLKQAKKRAEKDRKKAKKAEKAPKEPEEKPAFRDEVHYYLELARTALLAAVKKFGKYLVITVRKIDITVSGDDPAKIALTYGYAVQTAAYIKELADNTLKTKYRGEAPYIAVGVDWLSGKSSIVLDISMKIRVWQIISVLFTALKGYISVDKPKPEKKDNGGKDENDKDGETAEAAPGNGNKPAMAVNGG</sequence>
<dbReference type="Proteomes" id="UP001139365">
    <property type="component" value="Unassembled WGS sequence"/>
</dbReference>
<accession>A0AAE3FHX8</accession>
<evidence type="ECO:0008006" key="4">
    <source>
        <dbReference type="Google" id="ProtNLM"/>
    </source>
</evidence>
<organism evidence="2 3">
    <name type="scientific">Candidatus Colimorpha enterica</name>
    <dbReference type="NCBI Taxonomy" id="3083063"/>
    <lineage>
        <taxon>Bacteria</taxon>
        <taxon>Pseudomonadati</taxon>
        <taxon>Bacteroidota</taxon>
        <taxon>Bacteroidia</taxon>
        <taxon>Bacteroidales</taxon>
        <taxon>Candidatus Colimorpha</taxon>
    </lineage>
</organism>
<name>A0AAE3FHX8_9BACT</name>
<evidence type="ECO:0000313" key="3">
    <source>
        <dbReference type="Proteomes" id="UP001139365"/>
    </source>
</evidence>
<protein>
    <recommendedName>
        <fullName evidence="4">DUF2953 domain-containing protein</fullName>
    </recommendedName>
</protein>
<feature type="compositionally biased region" description="Basic and acidic residues" evidence="1">
    <location>
        <begin position="224"/>
        <end position="244"/>
    </location>
</feature>
<comment type="caution">
    <text evidence="2">The sequence shown here is derived from an EMBL/GenBank/DDBJ whole genome shotgun (WGS) entry which is preliminary data.</text>
</comment>
<gene>
    <name evidence="2" type="ORF">MR241_08415</name>
</gene>
<feature type="region of interest" description="Disordered" evidence="1">
    <location>
        <begin position="224"/>
        <end position="263"/>
    </location>
</feature>
<feature type="region of interest" description="Disordered" evidence="1">
    <location>
        <begin position="72"/>
        <end position="102"/>
    </location>
</feature>
<evidence type="ECO:0000313" key="2">
    <source>
        <dbReference type="EMBL" id="MCI5756297.1"/>
    </source>
</evidence>
<proteinExistence type="predicted"/>
<dbReference type="EMBL" id="JALEMU010000133">
    <property type="protein sequence ID" value="MCI5756297.1"/>
    <property type="molecule type" value="Genomic_DNA"/>
</dbReference>
<reference evidence="2 3" key="1">
    <citation type="submission" date="2022-03" db="EMBL/GenBank/DDBJ databases">
        <title>Metagenome-assembled genomes from swine fecal metagenomes.</title>
        <authorList>
            <person name="Holman D.B."/>
            <person name="Kommadath A."/>
        </authorList>
    </citation>
    <scope>NUCLEOTIDE SEQUENCE [LARGE SCALE GENOMIC DNA]</scope>
    <source>
        <strain evidence="2">SUG147</strain>
    </source>
</reference>
<evidence type="ECO:0000256" key="1">
    <source>
        <dbReference type="SAM" id="MobiDB-lite"/>
    </source>
</evidence>
<dbReference type="AlphaFoldDB" id="A0AAE3FHX8"/>